<feature type="region of interest" description="Disordered" evidence="1">
    <location>
        <begin position="51"/>
        <end position="73"/>
    </location>
</feature>
<dbReference type="Proteomes" id="UP000610862">
    <property type="component" value="Unassembled WGS sequence"/>
</dbReference>
<dbReference type="AlphaFoldDB" id="A0A926E7C5"/>
<keyword evidence="2" id="KW-0472">Membrane</keyword>
<keyword evidence="2" id="KW-1133">Transmembrane helix</keyword>
<evidence type="ECO:0000256" key="1">
    <source>
        <dbReference type="SAM" id="MobiDB-lite"/>
    </source>
</evidence>
<evidence type="ECO:0000313" key="3">
    <source>
        <dbReference type="EMBL" id="MBC8567728.1"/>
    </source>
</evidence>
<evidence type="ECO:0000313" key="4">
    <source>
        <dbReference type="Proteomes" id="UP000610862"/>
    </source>
</evidence>
<feature type="compositionally biased region" description="Basic and acidic residues" evidence="1">
    <location>
        <begin position="110"/>
        <end position="126"/>
    </location>
</feature>
<name>A0A926E7C5_9FIRM</name>
<feature type="transmembrane region" description="Helical" evidence="2">
    <location>
        <begin position="6"/>
        <end position="26"/>
    </location>
</feature>
<dbReference type="RefSeq" id="WP_177267755.1">
    <property type="nucleotide sequence ID" value="NZ_JACRTA010000001.1"/>
</dbReference>
<keyword evidence="2" id="KW-0812">Transmembrane</keyword>
<proteinExistence type="predicted"/>
<protein>
    <submittedName>
        <fullName evidence="3">Uncharacterized protein</fullName>
    </submittedName>
</protein>
<dbReference type="EMBL" id="JACRTA010000001">
    <property type="protein sequence ID" value="MBC8567728.1"/>
    <property type="molecule type" value="Genomic_DNA"/>
</dbReference>
<organism evidence="3 4">
    <name type="scientific">Lentihominibacter hominis</name>
    <dbReference type="NCBI Taxonomy" id="2763645"/>
    <lineage>
        <taxon>Bacteria</taxon>
        <taxon>Bacillati</taxon>
        <taxon>Bacillota</taxon>
        <taxon>Clostridia</taxon>
        <taxon>Peptostreptococcales</taxon>
        <taxon>Anaerovoracaceae</taxon>
        <taxon>Lentihominibacter</taxon>
    </lineage>
</organism>
<evidence type="ECO:0000256" key="2">
    <source>
        <dbReference type="SAM" id="Phobius"/>
    </source>
</evidence>
<sequence>MTTIIVIVVVALVFFVAVCVVSFMIWKRESEMRTDSIRAIEENLEKLTYGLSSDLPTDDRGNTANAGRKRDIGYMEPVTAESTSAKPKRNRNWDPFGWVRETDCSDSDESEYKRMTNRKEEQRKKAENNDIEDIEVAEFIEEQEGDSLFDNEEKTEIYREMVHDEPEKTEQRIETNETNAVNDIDESYDKEYDGEIDLDFIETANVDNNSEAASKGAIGYDIGRSGRKYTAAELETLIKE</sequence>
<comment type="caution">
    <text evidence="3">The sequence shown here is derived from an EMBL/GenBank/DDBJ whole genome shotgun (WGS) entry which is preliminary data.</text>
</comment>
<keyword evidence="4" id="KW-1185">Reference proteome</keyword>
<feature type="region of interest" description="Disordered" evidence="1">
    <location>
        <begin position="103"/>
        <end position="126"/>
    </location>
</feature>
<gene>
    <name evidence="3" type="ORF">H8692_02980</name>
</gene>
<reference evidence="3" key="1">
    <citation type="submission" date="2020-08" db="EMBL/GenBank/DDBJ databases">
        <title>Genome public.</title>
        <authorList>
            <person name="Liu C."/>
            <person name="Sun Q."/>
        </authorList>
    </citation>
    <scope>NUCLEOTIDE SEQUENCE</scope>
    <source>
        <strain evidence="3">NSJ-24</strain>
    </source>
</reference>
<accession>A0A926E7C5</accession>